<keyword evidence="3" id="KW-1185">Reference proteome</keyword>
<keyword evidence="1" id="KW-0812">Transmembrane</keyword>
<feature type="transmembrane region" description="Helical" evidence="1">
    <location>
        <begin position="105"/>
        <end position="125"/>
    </location>
</feature>
<name>A0ABW5LQP3_9FLAO</name>
<feature type="transmembrane region" description="Helical" evidence="1">
    <location>
        <begin position="137"/>
        <end position="166"/>
    </location>
</feature>
<evidence type="ECO:0000313" key="2">
    <source>
        <dbReference type="EMBL" id="MFD2567138.1"/>
    </source>
</evidence>
<dbReference type="InterPro" id="IPR021354">
    <property type="entry name" value="DUF2975"/>
</dbReference>
<evidence type="ECO:0000256" key="1">
    <source>
        <dbReference type="SAM" id="Phobius"/>
    </source>
</evidence>
<accession>A0ABW5LQP3</accession>
<comment type="caution">
    <text evidence="2">The sequence shown here is derived from an EMBL/GenBank/DDBJ whole genome shotgun (WGS) entry which is preliminary data.</text>
</comment>
<evidence type="ECO:0000313" key="3">
    <source>
        <dbReference type="Proteomes" id="UP001597508"/>
    </source>
</evidence>
<keyword evidence="1" id="KW-1133">Transmembrane helix</keyword>
<gene>
    <name evidence="2" type="ORF">ACFSRZ_07115</name>
</gene>
<dbReference type="Proteomes" id="UP001597508">
    <property type="component" value="Unassembled WGS sequence"/>
</dbReference>
<reference evidence="3" key="1">
    <citation type="journal article" date="2019" name="Int. J. Syst. Evol. Microbiol.">
        <title>The Global Catalogue of Microorganisms (GCM) 10K type strain sequencing project: providing services to taxonomists for standard genome sequencing and annotation.</title>
        <authorList>
            <consortium name="The Broad Institute Genomics Platform"/>
            <consortium name="The Broad Institute Genome Sequencing Center for Infectious Disease"/>
            <person name="Wu L."/>
            <person name="Ma J."/>
        </authorList>
    </citation>
    <scope>NUCLEOTIDE SEQUENCE [LARGE SCALE GENOMIC DNA]</scope>
    <source>
        <strain evidence="3">KCTC 52127</strain>
    </source>
</reference>
<organism evidence="2 3">
    <name type="scientific">Pseudotenacibaculum haliotis</name>
    <dbReference type="NCBI Taxonomy" id="1862138"/>
    <lineage>
        <taxon>Bacteria</taxon>
        <taxon>Pseudomonadati</taxon>
        <taxon>Bacteroidota</taxon>
        <taxon>Flavobacteriia</taxon>
        <taxon>Flavobacteriales</taxon>
        <taxon>Flavobacteriaceae</taxon>
        <taxon>Pseudotenacibaculum</taxon>
    </lineage>
</organism>
<feature type="transmembrane region" description="Helical" evidence="1">
    <location>
        <begin position="12"/>
        <end position="35"/>
    </location>
</feature>
<feature type="transmembrane region" description="Helical" evidence="1">
    <location>
        <begin position="55"/>
        <end position="78"/>
    </location>
</feature>
<keyword evidence="1" id="KW-0472">Membrane</keyword>
<protein>
    <recommendedName>
        <fullName evidence="4">DUF2975 domain-containing protein</fullName>
    </recommendedName>
</protein>
<evidence type="ECO:0008006" key="4">
    <source>
        <dbReference type="Google" id="ProtNLM"/>
    </source>
</evidence>
<sequence>MKTIRTLQILINLLFYVLLGIVIITITYYLILFIYPEILPDILQMSRMAFSFFDWKFFIGPVLTSLNFILFVYGVYLLKKIIPSFKRADFYGSLVVKNLRKSGQLFIFIGLSTILIKVIFFFVVQNSIGFIGKGMQSFWYISTSLISSIDITMISLIVVGLFLLLFSDSFKNAQLLKQENDLTI</sequence>
<dbReference type="RefSeq" id="WP_379665847.1">
    <property type="nucleotide sequence ID" value="NZ_JBHULH010000003.1"/>
</dbReference>
<dbReference type="Pfam" id="PF11188">
    <property type="entry name" value="DUF2975"/>
    <property type="match status" value="1"/>
</dbReference>
<proteinExistence type="predicted"/>
<dbReference type="EMBL" id="JBHULH010000003">
    <property type="protein sequence ID" value="MFD2567138.1"/>
    <property type="molecule type" value="Genomic_DNA"/>
</dbReference>